<evidence type="ECO:0000256" key="14">
    <source>
        <dbReference type="PIRNR" id="PIRNR006769"/>
    </source>
</evidence>
<evidence type="ECO:0000256" key="1">
    <source>
        <dbReference type="ARBA" id="ARBA00002151"/>
    </source>
</evidence>
<evidence type="ECO:0000256" key="13">
    <source>
        <dbReference type="ARBA" id="ARBA00049886"/>
    </source>
</evidence>
<dbReference type="GO" id="GO:0008703">
    <property type="term" value="F:5-amino-6-(5-phosphoribosylamino)uracil reductase activity"/>
    <property type="evidence" value="ECO:0007669"/>
    <property type="project" value="UniProtKB-EC"/>
</dbReference>
<dbReference type="SUPFAM" id="SSF53597">
    <property type="entry name" value="Dihydrofolate reductase-like"/>
    <property type="match status" value="1"/>
</dbReference>
<feature type="binding site" evidence="16">
    <location>
        <position position="198"/>
    </location>
    <ligand>
        <name>NADP(+)</name>
        <dbReference type="ChEBI" id="CHEBI:58349"/>
    </ligand>
</feature>
<comment type="pathway">
    <text evidence="2 14">Cofactor biosynthesis; riboflavin biosynthesis; 5-amino-6-(D-ribitylamino)uracil from GTP: step 2/4.</text>
</comment>
<evidence type="ECO:0000256" key="8">
    <source>
        <dbReference type="ARBA" id="ARBA00022833"/>
    </source>
</evidence>
<dbReference type="RefSeq" id="WP_095671384.1">
    <property type="nucleotide sequence ID" value="NZ_CP016769.1"/>
</dbReference>
<feature type="binding site" evidence="16">
    <location>
        <position position="186"/>
    </location>
    <ligand>
        <name>substrate</name>
    </ligand>
</feature>
<dbReference type="InterPro" id="IPR024072">
    <property type="entry name" value="DHFR-like_dom_sf"/>
</dbReference>
<feature type="binding site" evidence="16">
    <location>
        <position position="172"/>
    </location>
    <ligand>
        <name>NADP(+)</name>
        <dbReference type="ChEBI" id="CHEBI:58349"/>
    </ligand>
</feature>
<feature type="binding site" evidence="17">
    <location>
        <position position="87"/>
    </location>
    <ligand>
        <name>Zn(2+)</name>
        <dbReference type="ChEBI" id="CHEBI:29105"/>
        <note>catalytic</note>
    </ligand>
</feature>
<evidence type="ECO:0000256" key="15">
    <source>
        <dbReference type="PIRSR" id="PIRSR006769-1"/>
    </source>
</evidence>
<dbReference type="Proteomes" id="UP000217144">
    <property type="component" value="Chromosome"/>
</dbReference>
<dbReference type="SUPFAM" id="SSF53927">
    <property type="entry name" value="Cytidine deaminase-like"/>
    <property type="match status" value="1"/>
</dbReference>
<name>A0AAD0E4R9_9ACTN</name>
<evidence type="ECO:0000313" key="19">
    <source>
        <dbReference type="EMBL" id="ASY10896.1"/>
    </source>
</evidence>
<dbReference type="Pfam" id="PF00383">
    <property type="entry name" value="dCMP_cyt_deam_1"/>
    <property type="match status" value="1"/>
</dbReference>
<comment type="similarity">
    <text evidence="4 14">In the N-terminal section; belongs to the cytidine and deoxycytidylate deaminase family.</text>
</comment>
<comment type="pathway">
    <text evidence="3 14">Cofactor biosynthesis; riboflavin biosynthesis; 5-amino-6-(D-ribitylamino)uracil from GTP: step 3/4.</text>
</comment>
<dbReference type="InterPro" id="IPR002125">
    <property type="entry name" value="CMP_dCMP_dom"/>
</dbReference>
<evidence type="ECO:0000256" key="5">
    <source>
        <dbReference type="ARBA" id="ARBA00007417"/>
    </source>
</evidence>
<comment type="catalytic activity">
    <reaction evidence="12 14">
        <text>5-amino-6-(5-phospho-D-ribitylamino)uracil + NADP(+) = 5-amino-6-(5-phospho-D-ribosylamino)uracil + NADPH + H(+)</text>
        <dbReference type="Rhea" id="RHEA:17845"/>
        <dbReference type="ChEBI" id="CHEBI:15378"/>
        <dbReference type="ChEBI" id="CHEBI:57783"/>
        <dbReference type="ChEBI" id="CHEBI:58349"/>
        <dbReference type="ChEBI" id="CHEBI:58421"/>
        <dbReference type="ChEBI" id="CHEBI:58453"/>
        <dbReference type="EC" id="1.1.1.193"/>
    </reaction>
</comment>
<dbReference type="EC" id="1.1.1.193" evidence="14"/>
<evidence type="ECO:0000256" key="4">
    <source>
        <dbReference type="ARBA" id="ARBA00005259"/>
    </source>
</evidence>
<keyword evidence="6 14" id="KW-0686">Riboflavin biosynthesis</keyword>
<evidence type="ECO:0000256" key="11">
    <source>
        <dbReference type="ARBA" id="ARBA00023268"/>
    </source>
</evidence>
<dbReference type="CDD" id="cd01284">
    <property type="entry name" value="Riboflavin_deaminase-reductase"/>
    <property type="match status" value="1"/>
</dbReference>
<evidence type="ECO:0000256" key="12">
    <source>
        <dbReference type="ARBA" id="ARBA00049861"/>
    </source>
</evidence>
<evidence type="ECO:0000256" key="17">
    <source>
        <dbReference type="PIRSR" id="PIRSR006769-3"/>
    </source>
</evidence>
<dbReference type="GO" id="GO:0008270">
    <property type="term" value="F:zinc ion binding"/>
    <property type="evidence" value="ECO:0007669"/>
    <property type="project" value="InterPro"/>
</dbReference>
<feature type="binding site" evidence="17">
    <location>
        <position position="78"/>
    </location>
    <ligand>
        <name>Zn(2+)</name>
        <dbReference type="ChEBI" id="CHEBI:29105"/>
        <note>catalytic</note>
    </ligand>
</feature>
<dbReference type="Gene3D" id="3.40.140.10">
    <property type="entry name" value="Cytidine Deaminase, domain 2"/>
    <property type="match status" value="1"/>
</dbReference>
<dbReference type="NCBIfam" id="TIGR00326">
    <property type="entry name" value="eubact_ribD"/>
    <property type="match status" value="1"/>
</dbReference>
<feature type="binding site" evidence="16">
    <location>
        <begin position="266"/>
        <end position="272"/>
    </location>
    <ligand>
        <name>NADP(+)</name>
        <dbReference type="ChEBI" id="CHEBI:58349"/>
    </ligand>
</feature>
<dbReference type="InterPro" id="IPR004794">
    <property type="entry name" value="Eubact_RibD"/>
</dbReference>
<dbReference type="AlphaFoldDB" id="A0AAD0E4R9"/>
<feature type="binding site" evidence="17">
    <location>
        <position position="53"/>
    </location>
    <ligand>
        <name>Zn(2+)</name>
        <dbReference type="ChEBI" id="CHEBI:29105"/>
        <note>catalytic</note>
    </ligand>
</feature>
<feature type="binding site" evidence="16">
    <location>
        <position position="264"/>
    </location>
    <ligand>
        <name>substrate</name>
    </ligand>
</feature>
<dbReference type="PROSITE" id="PS51747">
    <property type="entry name" value="CYT_DCMP_DEAMINASES_2"/>
    <property type="match status" value="1"/>
</dbReference>
<reference evidence="19 20" key="1">
    <citation type="submission" date="2016-07" db="EMBL/GenBank/DDBJ databases">
        <title>High microdiversification within the ubiquitous acI lineage of Actinobacteria.</title>
        <authorList>
            <person name="Neuenschwander S.M."/>
            <person name="Salcher M."/>
            <person name="Ghai R."/>
            <person name="Pernthaler J."/>
        </authorList>
    </citation>
    <scope>NUCLEOTIDE SEQUENCE [LARGE SCALE GENOMIC DNA]</scope>
    <source>
        <strain evidence="19">MMS-21-148</strain>
    </source>
</reference>
<sequence>MNQVLSADAAMARAIECARLGLGKTFPNPIVGAVITSATGEFISEGFHQGADHAEVVAINAAKNIPAGVIIYVTLEPCNHQGKTPPCTQAIIAAGIKKVVYAVGDPNPIAAGGGEYLRASGIDVEQGLLESEAAFDNRAWITKISKERPRITWKIASTMDGKVAAADGTSKWITSELARADVAVLRSQADAIVTSTATVKADNPLLTSKGAGKNPVRLVMGGSEIASSAQILNADAETIAIKSRDLQELITLAQARGFNQLLIESGPTLGTALLKAGLIDEVVLYQAPTFFGSGTPSISDLGVATISERLDFEIADVEVIGADLKITLIKSANQEEGGR</sequence>
<feature type="domain" description="CMP/dCMP-type deaminase" evidence="18">
    <location>
        <begin position="5"/>
        <end position="124"/>
    </location>
</feature>
<comment type="cofactor">
    <cofactor evidence="14 17">
        <name>Zn(2+)</name>
        <dbReference type="ChEBI" id="CHEBI:29105"/>
    </cofactor>
    <text evidence="14 17">Binds 1 zinc ion.</text>
</comment>
<dbReference type="GO" id="GO:0008835">
    <property type="term" value="F:diaminohydroxyphosphoribosylaminopyrimidine deaminase activity"/>
    <property type="evidence" value="ECO:0007669"/>
    <property type="project" value="UniProtKB-EC"/>
</dbReference>
<dbReference type="InterPro" id="IPR016192">
    <property type="entry name" value="APOBEC/CMP_deaminase_Zn-bd"/>
</dbReference>
<comment type="catalytic activity">
    <reaction evidence="13 14">
        <text>2,5-diamino-6-hydroxy-4-(5-phosphoribosylamino)-pyrimidine + H2O + H(+) = 5-amino-6-(5-phospho-D-ribosylamino)uracil + NH4(+)</text>
        <dbReference type="Rhea" id="RHEA:21868"/>
        <dbReference type="ChEBI" id="CHEBI:15377"/>
        <dbReference type="ChEBI" id="CHEBI:15378"/>
        <dbReference type="ChEBI" id="CHEBI:28938"/>
        <dbReference type="ChEBI" id="CHEBI:58453"/>
        <dbReference type="ChEBI" id="CHEBI:58614"/>
        <dbReference type="EC" id="3.5.4.26"/>
    </reaction>
</comment>
<proteinExistence type="inferred from homology"/>
<comment type="similarity">
    <text evidence="5 14">In the C-terminal section; belongs to the HTP reductase family.</text>
</comment>
<feature type="binding site" evidence="16">
    <location>
        <position position="170"/>
    </location>
    <ligand>
        <name>substrate</name>
    </ligand>
</feature>
<evidence type="ECO:0000256" key="7">
    <source>
        <dbReference type="ARBA" id="ARBA00022723"/>
    </source>
</evidence>
<keyword evidence="10 14" id="KW-0560">Oxidoreductase</keyword>
<feature type="binding site" evidence="16">
    <location>
        <position position="202"/>
    </location>
    <ligand>
        <name>NADP(+)</name>
        <dbReference type="ChEBI" id="CHEBI:58349"/>
    </ligand>
</feature>
<dbReference type="KEGG" id="plan:A1s21148_05220"/>
<evidence type="ECO:0000256" key="10">
    <source>
        <dbReference type="ARBA" id="ARBA00023002"/>
    </source>
</evidence>
<keyword evidence="7 14" id="KW-0479">Metal-binding</keyword>
<keyword evidence="14" id="KW-0378">Hydrolase</keyword>
<evidence type="ECO:0000259" key="18">
    <source>
        <dbReference type="PROSITE" id="PS51747"/>
    </source>
</evidence>
<feature type="active site" description="Proton donor" evidence="15">
    <location>
        <position position="55"/>
    </location>
</feature>
<feature type="binding site" evidence="16">
    <location>
        <position position="156"/>
    </location>
    <ligand>
        <name>NADP(+)</name>
        <dbReference type="ChEBI" id="CHEBI:58349"/>
    </ligand>
</feature>
<comment type="function">
    <text evidence="1 14">Converts 2,5-diamino-6-(ribosylamino)-4(3h)-pyrimidinone 5'-phosphate into 5-amino-6-(ribosylamino)-2,4(1h,3h)-pyrimidinedione 5'-phosphate.</text>
</comment>
<feature type="binding site" evidence="16">
    <location>
        <position position="206"/>
    </location>
    <ligand>
        <name>substrate</name>
    </ligand>
</feature>
<keyword evidence="8 14" id="KW-0862">Zinc</keyword>
<dbReference type="PANTHER" id="PTHR38011">
    <property type="entry name" value="DIHYDROFOLATE REDUCTASE FAMILY PROTEIN (AFU_ORTHOLOGUE AFUA_8G06820)"/>
    <property type="match status" value="1"/>
</dbReference>
<dbReference type="GO" id="GO:0009231">
    <property type="term" value="P:riboflavin biosynthetic process"/>
    <property type="evidence" value="ECO:0007669"/>
    <property type="project" value="UniProtKB-KW"/>
</dbReference>
<evidence type="ECO:0000256" key="3">
    <source>
        <dbReference type="ARBA" id="ARBA00004910"/>
    </source>
</evidence>
<gene>
    <name evidence="19" type="ORF">A1s21148_05220</name>
</gene>
<evidence type="ECO:0000256" key="16">
    <source>
        <dbReference type="PIRSR" id="PIRSR006769-2"/>
    </source>
</evidence>
<dbReference type="EMBL" id="CP016769">
    <property type="protein sequence ID" value="ASY10896.1"/>
    <property type="molecule type" value="Genomic_DNA"/>
</dbReference>
<keyword evidence="20" id="KW-1185">Reference proteome</keyword>
<protein>
    <recommendedName>
        <fullName evidence="14">Riboflavin biosynthesis protein RibD</fullName>
    </recommendedName>
    <domain>
        <recommendedName>
            <fullName evidence="14">Diaminohydroxyphosphoribosylaminopyrimidine deaminase</fullName>
            <shortName evidence="14">DRAP deaminase</shortName>
            <ecNumber evidence="14">3.5.4.26</ecNumber>
        </recommendedName>
        <alternativeName>
            <fullName evidence="14">Riboflavin-specific deaminase</fullName>
        </alternativeName>
    </domain>
    <domain>
        <recommendedName>
            <fullName evidence="14">5-amino-6-(5-phosphoribosylamino)uracil reductase</fullName>
            <ecNumber evidence="14">1.1.1.193</ecNumber>
        </recommendedName>
        <alternativeName>
            <fullName evidence="14">HTP reductase</fullName>
        </alternativeName>
    </domain>
</protein>
<dbReference type="Gene3D" id="3.40.430.10">
    <property type="entry name" value="Dihydrofolate Reductase, subunit A"/>
    <property type="match status" value="1"/>
</dbReference>
<accession>A0AAD0E4R9</accession>
<dbReference type="InterPro" id="IPR016193">
    <property type="entry name" value="Cytidine_deaminase-like"/>
</dbReference>
<dbReference type="InterPro" id="IPR050765">
    <property type="entry name" value="Riboflavin_Biosynth_HTPR"/>
</dbReference>
<dbReference type="InterPro" id="IPR002734">
    <property type="entry name" value="RibDG_C"/>
</dbReference>
<evidence type="ECO:0000256" key="2">
    <source>
        <dbReference type="ARBA" id="ARBA00004882"/>
    </source>
</evidence>
<organism evidence="19 20">
    <name type="scientific">Candidatus Planktophila lacus</name>
    <dbReference type="NCBI Taxonomy" id="1884913"/>
    <lineage>
        <taxon>Bacteria</taxon>
        <taxon>Bacillati</taxon>
        <taxon>Actinomycetota</taxon>
        <taxon>Actinomycetes</taxon>
        <taxon>Candidatus Nanopelagicales</taxon>
        <taxon>Candidatus Nanopelagicaceae</taxon>
        <taxon>Candidatus Planktophila</taxon>
    </lineage>
</organism>
<evidence type="ECO:0000256" key="6">
    <source>
        <dbReference type="ARBA" id="ARBA00022619"/>
    </source>
</evidence>
<keyword evidence="9 14" id="KW-0521">NADP</keyword>
<evidence type="ECO:0000313" key="20">
    <source>
        <dbReference type="Proteomes" id="UP000217144"/>
    </source>
</evidence>
<dbReference type="EC" id="3.5.4.26" evidence="14"/>
<dbReference type="PIRSF" id="PIRSF006769">
    <property type="entry name" value="RibD"/>
    <property type="match status" value="1"/>
</dbReference>
<keyword evidence="11" id="KW-0511">Multifunctional enzyme</keyword>
<dbReference type="PROSITE" id="PS00903">
    <property type="entry name" value="CYT_DCMP_DEAMINASES_1"/>
    <property type="match status" value="1"/>
</dbReference>
<dbReference type="Pfam" id="PF01872">
    <property type="entry name" value="RibD_C"/>
    <property type="match status" value="1"/>
</dbReference>
<dbReference type="PANTHER" id="PTHR38011:SF7">
    <property type="entry name" value="2,5-DIAMINO-6-RIBOSYLAMINO-4(3H)-PYRIMIDINONE 5'-PHOSPHATE REDUCTASE"/>
    <property type="match status" value="1"/>
</dbReference>
<evidence type="ECO:0000256" key="9">
    <source>
        <dbReference type="ARBA" id="ARBA00022857"/>
    </source>
</evidence>